<protein>
    <submittedName>
        <fullName evidence="7">KDO2-lipid IV(A) lauroyltransferase</fullName>
        <ecNumber evidence="7">2.3.1.241</ecNumber>
    </submittedName>
</protein>
<evidence type="ECO:0000256" key="1">
    <source>
        <dbReference type="ARBA" id="ARBA00004533"/>
    </source>
</evidence>
<keyword evidence="2" id="KW-1003">Cell membrane</keyword>
<reference evidence="7" key="1">
    <citation type="submission" date="2023-07" db="EMBL/GenBank/DDBJ databases">
        <title>Genomic Encyclopedia of Type Strains, Phase IV (KMG-IV): sequencing the most valuable type-strain genomes for metagenomic binning, comparative biology and taxonomic classification.</title>
        <authorList>
            <person name="Goeker M."/>
        </authorList>
    </citation>
    <scope>NUCLEOTIDE SEQUENCE</scope>
    <source>
        <strain evidence="7">DSM 21202</strain>
    </source>
</reference>
<dbReference type="Pfam" id="PF03279">
    <property type="entry name" value="Lip_A_acyltrans"/>
    <property type="match status" value="1"/>
</dbReference>
<keyword evidence="8" id="KW-1185">Reference proteome</keyword>
<dbReference type="PANTHER" id="PTHR30606:SF9">
    <property type="entry name" value="LIPID A BIOSYNTHESIS LAUROYLTRANSFERASE"/>
    <property type="match status" value="1"/>
</dbReference>
<name>A0AAE3VPM3_9HYPH</name>
<dbReference type="Proteomes" id="UP001229244">
    <property type="component" value="Unassembled WGS sequence"/>
</dbReference>
<dbReference type="EMBL" id="JAUSUL010000003">
    <property type="protein sequence ID" value="MDQ0316509.1"/>
    <property type="molecule type" value="Genomic_DNA"/>
</dbReference>
<dbReference type="AlphaFoldDB" id="A0AAE3VPM3"/>
<keyword evidence="4 7" id="KW-0808">Transferase</keyword>
<evidence type="ECO:0000256" key="5">
    <source>
        <dbReference type="ARBA" id="ARBA00023136"/>
    </source>
</evidence>
<organism evidence="7 8">
    <name type="scientific">Amorphus orientalis</name>
    <dbReference type="NCBI Taxonomy" id="649198"/>
    <lineage>
        <taxon>Bacteria</taxon>
        <taxon>Pseudomonadati</taxon>
        <taxon>Pseudomonadota</taxon>
        <taxon>Alphaproteobacteria</taxon>
        <taxon>Hyphomicrobiales</taxon>
        <taxon>Amorphaceae</taxon>
        <taxon>Amorphus</taxon>
    </lineage>
</organism>
<dbReference type="EC" id="2.3.1.241" evidence="7"/>
<dbReference type="CDD" id="cd07984">
    <property type="entry name" value="LPLAT_LABLAT-like"/>
    <property type="match status" value="1"/>
</dbReference>
<keyword evidence="5" id="KW-0472">Membrane</keyword>
<dbReference type="RefSeq" id="WP_306886395.1">
    <property type="nucleotide sequence ID" value="NZ_JAUSUL010000003.1"/>
</dbReference>
<evidence type="ECO:0000313" key="7">
    <source>
        <dbReference type="EMBL" id="MDQ0316509.1"/>
    </source>
</evidence>
<dbReference type="GO" id="GO:0009247">
    <property type="term" value="P:glycolipid biosynthetic process"/>
    <property type="evidence" value="ECO:0007669"/>
    <property type="project" value="UniProtKB-ARBA"/>
</dbReference>
<gene>
    <name evidence="7" type="ORF">J2S73_002985</name>
</gene>
<comment type="subcellular location">
    <subcellularLocation>
        <location evidence="1">Cell inner membrane</location>
    </subcellularLocation>
</comment>
<comment type="caution">
    <text evidence="7">The sequence shown here is derived from an EMBL/GenBank/DDBJ whole genome shotgun (WGS) entry which is preliminary data.</text>
</comment>
<keyword evidence="3" id="KW-0997">Cell inner membrane</keyword>
<dbReference type="InterPro" id="IPR004960">
    <property type="entry name" value="LipA_acyltrans"/>
</dbReference>
<evidence type="ECO:0000313" key="8">
    <source>
        <dbReference type="Proteomes" id="UP001229244"/>
    </source>
</evidence>
<accession>A0AAE3VPM3</accession>
<sequence length="304" mass="33913">MLSRRALKARTLAVADWLFAKIVVGLVRVIRLLPARSAIDFGGWAARTVGPLLPVDKVGLENLEAAYPEMAPEERRRILNGVWDNLGRTSAEFLFLDKVFDFDFDNPTAGHFDVNGIDQFLEIRDSETPCIVFTAHMANWELLPVCAATFGLDVSVLFRPLNNARLARELDAVRGGAMGGLIPSQPGAVAALDGILARGGHIGMLVDQRFGRGLTLPFFGLPAKTNPLLAKLARRHNCNVYAARTVRMPEGRFYMELHGPIDLPRDGDGEVDVEGTMRHVNAIIEGWVREFPDQWLWLHRRWRV</sequence>
<dbReference type="NCBIfam" id="NF005120">
    <property type="entry name" value="PRK06553.1"/>
    <property type="match status" value="1"/>
</dbReference>
<dbReference type="PANTHER" id="PTHR30606">
    <property type="entry name" value="LIPID A BIOSYNTHESIS LAUROYL ACYLTRANSFERASE"/>
    <property type="match status" value="1"/>
</dbReference>
<proteinExistence type="predicted"/>
<dbReference type="GO" id="GO:0008913">
    <property type="term" value="F:Kdo2-lipid IVA acyltransferase activity"/>
    <property type="evidence" value="ECO:0007669"/>
    <property type="project" value="UniProtKB-EC"/>
</dbReference>
<evidence type="ECO:0000256" key="4">
    <source>
        <dbReference type="ARBA" id="ARBA00022679"/>
    </source>
</evidence>
<evidence type="ECO:0000256" key="2">
    <source>
        <dbReference type="ARBA" id="ARBA00022475"/>
    </source>
</evidence>
<evidence type="ECO:0000256" key="3">
    <source>
        <dbReference type="ARBA" id="ARBA00022519"/>
    </source>
</evidence>
<dbReference type="GO" id="GO:0005886">
    <property type="term" value="C:plasma membrane"/>
    <property type="evidence" value="ECO:0007669"/>
    <property type="project" value="UniProtKB-SubCell"/>
</dbReference>
<evidence type="ECO:0000256" key="6">
    <source>
        <dbReference type="ARBA" id="ARBA00023315"/>
    </source>
</evidence>
<keyword evidence="6 7" id="KW-0012">Acyltransferase</keyword>